<evidence type="ECO:0000256" key="9">
    <source>
        <dbReference type="ARBA" id="ARBA00022824"/>
    </source>
</evidence>
<dbReference type="GO" id="GO:0005789">
    <property type="term" value="C:endoplasmic reticulum membrane"/>
    <property type="evidence" value="ECO:0007669"/>
    <property type="project" value="UniProtKB-SubCell"/>
</dbReference>
<name>A0AAJ0DF66_9PEZI</name>
<evidence type="ECO:0000259" key="19">
    <source>
        <dbReference type="Pfam" id="PF04811"/>
    </source>
</evidence>
<evidence type="ECO:0000313" key="23">
    <source>
        <dbReference type="Proteomes" id="UP001271007"/>
    </source>
</evidence>
<dbReference type="PANTHER" id="PTHR13803:SF39">
    <property type="entry name" value="SECRETORY 24AB, ISOFORM A"/>
    <property type="match status" value="1"/>
</dbReference>
<dbReference type="InterPro" id="IPR036174">
    <property type="entry name" value="Znf_Sec23_Sec24_sf"/>
</dbReference>
<dbReference type="Pfam" id="PF00626">
    <property type="entry name" value="Gelsolin"/>
    <property type="match status" value="1"/>
</dbReference>
<dbReference type="Gene3D" id="1.20.120.730">
    <property type="entry name" value="Sec23/Sec24 helical domain"/>
    <property type="match status" value="1"/>
</dbReference>
<dbReference type="InterPro" id="IPR012990">
    <property type="entry name" value="Beta-sandwich_Sec23_24"/>
</dbReference>
<comment type="caution">
    <text evidence="22">The sequence shown here is derived from an EMBL/GenBank/DDBJ whole genome shotgun (WGS) entry which is preliminary data.</text>
</comment>
<evidence type="ECO:0000313" key="22">
    <source>
        <dbReference type="EMBL" id="KAK3052688.1"/>
    </source>
</evidence>
<dbReference type="GO" id="GO:0090110">
    <property type="term" value="P:COPII-coated vesicle cargo loading"/>
    <property type="evidence" value="ECO:0007669"/>
    <property type="project" value="TreeGrafter"/>
</dbReference>
<evidence type="ECO:0000256" key="3">
    <source>
        <dbReference type="ARBA" id="ARBA00004397"/>
    </source>
</evidence>
<dbReference type="InterPro" id="IPR029006">
    <property type="entry name" value="ADF-H/Gelsolin-like_dom_sf"/>
</dbReference>
<evidence type="ECO:0000256" key="10">
    <source>
        <dbReference type="ARBA" id="ARBA00022892"/>
    </source>
</evidence>
<evidence type="ECO:0000259" key="18">
    <source>
        <dbReference type="Pfam" id="PF04810"/>
    </source>
</evidence>
<dbReference type="GO" id="GO:0000139">
    <property type="term" value="C:Golgi membrane"/>
    <property type="evidence" value="ECO:0007669"/>
    <property type="project" value="UniProtKB-SubCell"/>
</dbReference>
<dbReference type="Gene3D" id="2.30.30.380">
    <property type="entry name" value="Zn-finger domain of Sec23/24"/>
    <property type="match status" value="1"/>
</dbReference>
<feature type="domain" description="Zinc finger Sec23/Sec24-type" evidence="18">
    <location>
        <begin position="265"/>
        <end position="302"/>
    </location>
</feature>
<keyword evidence="11" id="KW-0653">Protein transport</keyword>
<evidence type="ECO:0000256" key="4">
    <source>
        <dbReference type="ARBA" id="ARBA00008334"/>
    </source>
</evidence>
<evidence type="ECO:0000256" key="5">
    <source>
        <dbReference type="ARBA" id="ARBA00013453"/>
    </source>
</evidence>
<dbReference type="InterPro" id="IPR041742">
    <property type="entry name" value="Sec24-like_trunk_dom"/>
</dbReference>
<comment type="function">
    <text evidence="15">Component of the coat protein complex II (COPII) which promotes the formation of transport vesicles from the endoplasmic reticulum (ER). The coat has two main functions, the physical deformation of the endoplasmic reticulum membrane into vesicles and the selection of cargo molecules.</text>
</comment>
<evidence type="ECO:0000259" key="20">
    <source>
        <dbReference type="Pfam" id="PF04815"/>
    </source>
</evidence>
<evidence type="ECO:0000256" key="11">
    <source>
        <dbReference type="ARBA" id="ARBA00022927"/>
    </source>
</evidence>
<dbReference type="CDD" id="cd01479">
    <property type="entry name" value="Sec24-like"/>
    <property type="match status" value="1"/>
</dbReference>
<dbReference type="Pfam" id="PF04815">
    <property type="entry name" value="Sec23_helical"/>
    <property type="match status" value="1"/>
</dbReference>
<keyword evidence="10" id="KW-0931">ER-Golgi transport</keyword>
<dbReference type="Gene3D" id="3.40.20.10">
    <property type="entry name" value="Severin"/>
    <property type="match status" value="1"/>
</dbReference>
<dbReference type="SUPFAM" id="SSF81811">
    <property type="entry name" value="Helical domain of Sec23/24"/>
    <property type="match status" value="1"/>
</dbReference>
<dbReference type="InterPro" id="IPR036175">
    <property type="entry name" value="Sec23/24_helical_dom_sf"/>
</dbReference>
<evidence type="ECO:0000256" key="12">
    <source>
        <dbReference type="ARBA" id="ARBA00023034"/>
    </source>
</evidence>
<organism evidence="22 23">
    <name type="scientific">Extremus antarcticus</name>
    <dbReference type="NCBI Taxonomy" id="702011"/>
    <lineage>
        <taxon>Eukaryota</taxon>
        <taxon>Fungi</taxon>
        <taxon>Dikarya</taxon>
        <taxon>Ascomycota</taxon>
        <taxon>Pezizomycotina</taxon>
        <taxon>Dothideomycetes</taxon>
        <taxon>Dothideomycetidae</taxon>
        <taxon>Mycosphaerellales</taxon>
        <taxon>Extremaceae</taxon>
        <taxon>Extremus</taxon>
    </lineage>
</organism>
<evidence type="ECO:0000259" key="17">
    <source>
        <dbReference type="Pfam" id="PF00626"/>
    </source>
</evidence>
<gene>
    <name evidence="22" type="primary">SEC24</name>
    <name evidence="22" type="ORF">LTR09_006170</name>
</gene>
<evidence type="ECO:0000256" key="13">
    <source>
        <dbReference type="ARBA" id="ARBA00023136"/>
    </source>
</evidence>
<proteinExistence type="inferred from homology"/>
<dbReference type="GO" id="GO:0070971">
    <property type="term" value="C:endoplasmic reticulum exit site"/>
    <property type="evidence" value="ECO:0007669"/>
    <property type="project" value="TreeGrafter"/>
</dbReference>
<feature type="region of interest" description="Disordered" evidence="16">
    <location>
        <begin position="1"/>
        <end position="197"/>
    </location>
</feature>
<dbReference type="Proteomes" id="UP001271007">
    <property type="component" value="Unassembled WGS sequence"/>
</dbReference>
<evidence type="ECO:0000256" key="8">
    <source>
        <dbReference type="ARBA" id="ARBA00022490"/>
    </source>
</evidence>
<evidence type="ECO:0000256" key="1">
    <source>
        <dbReference type="ARBA" id="ARBA00004255"/>
    </source>
</evidence>
<dbReference type="InterPro" id="IPR006900">
    <property type="entry name" value="Sec23/24_helical_dom"/>
</dbReference>
<dbReference type="InterPro" id="IPR050550">
    <property type="entry name" value="SEC23_SEC24_subfamily"/>
</dbReference>
<comment type="similarity">
    <text evidence="4">Belongs to the SEC23/SEC24 family. SEC24 subfamily.</text>
</comment>
<dbReference type="Gene3D" id="2.60.40.1670">
    <property type="entry name" value="beta-sandwich domain of Sec23/24"/>
    <property type="match status" value="1"/>
</dbReference>
<keyword evidence="12" id="KW-0333">Golgi apparatus</keyword>
<dbReference type="Gene3D" id="3.40.50.410">
    <property type="entry name" value="von Willebrand factor, type A domain"/>
    <property type="match status" value="1"/>
</dbReference>
<dbReference type="GO" id="GO:0008270">
    <property type="term" value="F:zinc ion binding"/>
    <property type="evidence" value="ECO:0007669"/>
    <property type="project" value="InterPro"/>
</dbReference>
<evidence type="ECO:0000259" key="21">
    <source>
        <dbReference type="Pfam" id="PF08033"/>
    </source>
</evidence>
<feature type="compositionally biased region" description="Low complexity" evidence="16">
    <location>
        <begin position="11"/>
        <end position="35"/>
    </location>
</feature>
<dbReference type="AlphaFoldDB" id="A0AAJ0DF66"/>
<sequence>MASPQQPYTDGPPDAEGGDGAYQDGQQGGAAPAAGGKKKRDRYAGQAYEFGAGGNAALGGQQVGGQPPPAVGGYGFPGQQPATQQPSYGMPQQQQPQQAQYPDPNVQNQAQPQYGQQPQYGAPQQGGYQPPQDNYQPAGQQPGAQGVTQQFQQMSVAGQQPQAPAGGQMRLNPLQPIDIGPQGQPFHVTDLDQPPPPIILPPNASVTPSPHANCPPKYIRSTLNAMPTTASLLKKSKLPFALIIQPYATLHDSEDDVPVQYDQVIARCRRCRTYINPFASFLDHSHRWRCNMCNLTNDVPQSFDWDSVKQAPVDRWQRPELNYSVSEFVAPQEYMVRAPQPLIYLFLLDVSYAGVTSGLLATAARCILESLDRIPNADRRTRLGFMAVDGSLHYFSIPRDGGENNDAKMLVVSDLDEPYLPTPEDLLVNLSECRTNIETFLGKLQSMFAQTQDNSSAMGSALRAGHKLISHVGGKMCVLSASIPNLGYGKLEMREDKKLLGTSKENGLLQTQSAFYKSFAVECSKTQVSIDMFLFSAQYQDVASLSNLPRYTGGQTYFYPAWNAARTEDAIKFATEFSDYLSSEIGLEAVLRVRTTTGLRPSAFYGNFFNRSSDLCAFPSMPRDQAYVVEIAIDENVTKAFACLQAGVLHTTCNGERRIRVLTLSIPTTQNMAEVYASADQQAITAYYSHKAVERALGSGLDAARDSIQSKMIELLQTYKKELGGGNMGGGGLQFPANLRALPMLFLGLMKNLGLRKSAQIPTDLRSASLCLLSTLPLPLLIQYIYPRLYSLHDMPDDAGLPNEATGAITMPPALNLTSGNLVPYGLYLIDDGQTQFLWLGRDAVPALINDVFGVEDKNALKQGKTSLPVFDTEMNERVRAVVEKSRDHRGKGCGSIILPPLYLIREDGEPSLRLWAQTLLVEDRADQGVSGPQFLGLLREKVVT</sequence>
<reference evidence="22" key="1">
    <citation type="submission" date="2023-04" db="EMBL/GenBank/DDBJ databases">
        <title>Black Yeasts Isolated from many extreme environments.</title>
        <authorList>
            <person name="Coleine C."/>
            <person name="Stajich J.E."/>
            <person name="Selbmann L."/>
        </authorList>
    </citation>
    <scope>NUCLEOTIDE SEQUENCE</scope>
    <source>
        <strain evidence="22">CCFEE 5312</strain>
    </source>
</reference>
<feature type="compositionally biased region" description="Low complexity" evidence="16">
    <location>
        <begin position="84"/>
        <end position="168"/>
    </location>
</feature>
<keyword evidence="7" id="KW-0813">Transport</keyword>
<evidence type="ECO:0000256" key="16">
    <source>
        <dbReference type="SAM" id="MobiDB-lite"/>
    </source>
</evidence>
<dbReference type="SUPFAM" id="SSF81995">
    <property type="entry name" value="beta-sandwich domain of Sec23/24"/>
    <property type="match status" value="1"/>
</dbReference>
<dbReference type="PANTHER" id="PTHR13803">
    <property type="entry name" value="SEC24-RELATED PROTEIN"/>
    <property type="match status" value="1"/>
</dbReference>
<dbReference type="InterPro" id="IPR007123">
    <property type="entry name" value="Gelsolin-like_dom"/>
</dbReference>
<dbReference type="SUPFAM" id="SSF53300">
    <property type="entry name" value="vWA-like"/>
    <property type="match status" value="1"/>
</dbReference>
<dbReference type="InterPro" id="IPR036180">
    <property type="entry name" value="Gelsolin-like_dom_sf"/>
</dbReference>
<dbReference type="InterPro" id="IPR006896">
    <property type="entry name" value="Sec23/24_trunk_dom"/>
</dbReference>
<dbReference type="InterPro" id="IPR036465">
    <property type="entry name" value="vWFA_dom_sf"/>
</dbReference>
<keyword evidence="14" id="KW-0968">Cytoplasmic vesicle</keyword>
<evidence type="ECO:0000256" key="7">
    <source>
        <dbReference type="ARBA" id="ARBA00022448"/>
    </source>
</evidence>
<feature type="compositionally biased region" description="Gly residues" evidence="16">
    <location>
        <begin position="51"/>
        <end position="63"/>
    </location>
</feature>
<dbReference type="GO" id="GO:0006886">
    <property type="term" value="P:intracellular protein transport"/>
    <property type="evidence" value="ECO:0007669"/>
    <property type="project" value="InterPro"/>
</dbReference>
<evidence type="ECO:0000256" key="15">
    <source>
        <dbReference type="ARBA" id="ARBA00025471"/>
    </source>
</evidence>
<dbReference type="Pfam" id="PF04811">
    <property type="entry name" value="Sec23_trunk"/>
    <property type="match status" value="1"/>
</dbReference>
<keyword evidence="13" id="KW-0472">Membrane</keyword>
<feature type="domain" description="Sec23/Sec24 trunk" evidence="19">
    <location>
        <begin position="339"/>
        <end position="580"/>
    </location>
</feature>
<protein>
    <recommendedName>
        <fullName evidence="6">Protein transport protein SEC24</fullName>
    </recommendedName>
    <alternativeName>
        <fullName evidence="5">Protein transport protein sec24</fullName>
    </alternativeName>
</protein>
<dbReference type="Pfam" id="PF08033">
    <property type="entry name" value="Sec23_BS"/>
    <property type="match status" value="1"/>
</dbReference>
<dbReference type="GO" id="GO:0030127">
    <property type="term" value="C:COPII vesicle coat"/>
    <property type="evidence" value="ECO:0007669"/>
    <property type="project" value="InterPro"/>
</dbReference>
<keyword evidence="23" id="KW-1185">Reference proteome</keyword>
<keyword evidence="9" id="KW-0256">Endoplasmic reticulum</keyword>
<dbReference type="EMBL" id="JAWDJX010000019">
    <property type="protein sequence ID" value="KAK3052688.1"/>
    <property type="molecule type" value="Genomic_DNA"/>
</dbReference>
<dbReference type="GO" id="GO:0000149">
    <property type="term" value="F:SNARE binding"/>
    <property type="evidence" value="ECO:0007669"/>
    <property type="project" value="TreeGrafter"/>
</dbReference>
<dbReference type="Pfam" id="PF04810">
    <property type="entry name" value="zf-Sec23_Sec24"/>
    <property type="match status" value="1"/>
</dbReference>
<accession>A0AAJ0DF66</accession>
<dbReference type="SUPFAM" id="SSF82919">
    <property type="entry name" value="Zn-finger domain of Sec23/24"/>
    <property type="match status" value="1"/>
</dbReference>
<evidence type="ECO:0000256" key="2">
    <source>
        <dbReference type="ARBA" id="ARBA00004299"/>
    </source>
</evidence>
<keyword evidence="8" id="KW-0963">Cytoplasm</keyword>
<dbReference type="InterPro" id="IPR006895">
    <property type="entry name" value="Znf_Sec23_Sec24"/>
</dbReference>
<dbReference type="SUPFAM" id="SSF82754">
    <property type="entry name" value="C-terminal, gelsolin-like domain of Sec23/24"/>
    <property type="match status" value="1"/>
</dbReference>
<evidence type="ECO:0000256" key="14">
    <source>
        <dbReference type="ARBA" id="ARBA00023329"/>
    </source>
</evidence>
<feature type="domain" description="Sec23/Sec24 beta-sandwich" evidence="21">
    <location>
        <begin position="586"/>
        <end position="669"/>
    </location>
</feature>
<feature type="domain" description="Sec23/Sec24 helical" evidence="20">
    <location>
        <begin position="680"/>
        <end position="782"/>
    </location>
</feature>
<feature type="domain" description="Gelsolin-like" evidence="17">
    <location>
        <begin position="810"/>
        <end position="881"/>
    </location>
</feature>
<evidence type="ECO:0000256" key="6">
    <source>
        <dbReference type="ARBA" id="ARBA00021213"/>
    </source>
</evidence>
<comment type="subcellular location">
    <subcellularLocation>
        <location evidence="2">Cytoplasmic vesicle</location>
        <location evidence="2">COPII-coated vesicle membrane</location>
        <topology evidence="2">Peripheral membrane protein</topology>
        <orientation evidence="2">Cytoplasmic side</orientation>
    </subcellularLocation>
    <subcellularLocation>
        <location evidence="3">Endoplasmic reticulum membrane</location>
        <topology evidence="3">Peripheral membrane protein</topology>
        <orientation evidence="3">Cytoplasmic side</orientation>
    </subcellularLocation>
    <subcellularLocation>
        <location evidence="1">Golgi apparatus membrane</location>
        <topology evidence="1">Peripheral membrane protein</topology>
        <orientation evidence="1">Cytoplasmic side</orientation>
    </subcellularLocation>
</comment>